<dbReference type="PANTHER" id="PTHR11895">
    <property type="entry name" value="TRANSAMIDASE"/>
    <property type="match status" value="1"/>
</dbReference>
<organism evidence="3">
    <name type="scientific">Serratia proteamaculans (strain 568)</name>
    <dbReference type="NCBI Taxonomy" id="399741"/>
    <lineage>
        <taxon>Bacteria</taxon>
        <taxon>Pseudomonadati</taxon>
        <taxon>Pseudomonadota</taxon>
        <taxon>Gammaproteobacteria</taxon>
        <taxon>Enterobacterales</taxon>
        <taxon>Yersiniaceae</taxon>
        <taxon>Serratia</taxon>
    </lineage>
</organism>
<dbReference type="InterPro" id="IPR020556">
    <property type="entry name" value="Amidase_CS"/>
</dbReference>
<dbReference type="HOGENOM" id="CLU_009600_0_4_6"/>
<evidence type="ECO:0000313" key="3">
    <source>
        <dbReference type="EMBL" id="ABV43803.1"/>
    </source>
</evidence>
<reference evidence="3" key="1">
    <citation type="submission" date="2007-09" db="EMBL/GenBank/DDBJ databases">
        <title>Complete sequence of chromosome of Serratia proteamaculans 568.</title>
        <authorList>
            <consortium name="US DOE Joint Genome Institute"/>
            <person name="Copeland A."/>
            <person name="Lucas S."/>
            <person name="Lapidus A."/>
            <person name="Barry K."/>
            <person name="Glavina del Rio T."/>
            <person name="Dalin E."/>
            <person name="Tice H."/>
            <person name="Pitluck S."/>
            <person name="Chain P."/>
            <person name="Malfatti S."/>
            <person name="Shin M."/>
            <person name="Vergez L."/>
            <person name="Schmutz J."/>
            <person name="Larimer F."/>
            <person name="Land M."/>
            <person name="Hauser L."/>
            <person name="Kyrpides N."/>
            <person name="Kim E."/>
            <person name="Taghavi S."/>
            <person name="Newman L."/>
            <person name="Vangronsveld J."/>
            <person name="van der Lelie D."/>
            <person name="Richardson P."/>
        </authorList>
    </citation>
    <scope>NUCLEOTIDE SEQUENCE [LARGE SCALE GENOMIC DNA]</scope>
    <source>
        <strain evidence="3">568</strain>
    </source>
</reference>
<gene>
    <name evidence="3" type="ordered locus">Spro_4710</name>
</gene>
<feature type="domain" description="Amidase" evidence="2">
    <location>
        <begin position="26"/>
        <end position="455"/>
    </location>
</feature>
<sequence>MMKLSEYVSYDALGLAELVQRGEVSAQELQQTAQAAVEAVNPAINAVVEHWTQPLSEGEGPLSGVPFLIKDIAISMAGKLSELGSRLAQGNIATTDSYLMSNIRRAGLVTFGRTTTPEMAFSTTTEAVLYGATRNPWNPDFSAGGSSGGAGAAVAAGIVPIAHATDAAGSIRVPASSNGLFGLKPTRGRVSHGPAMDEVFNGFGVQLGLSRSVRDSAALLDALQHPHPGEPYYTTPPAQSWLSQVTSEPGRLRIGMMTQAWNGGKTDPQIAQATADTGVLLSELGHQVSEVDMAIGVSWQELVFANAQIWCANLVGWLDGLSQATGRPISTETLEPETLACYRYGLAARAVDMVAALEVRNRVTRGVAAYFQQYDLLLTPTLPDLPWRIGRYGTGAAEMSGLEWTAHLFDHSPFTPVFNVAGVPAMSVPLAHDAQHNLPIGMQFVAGFGREDLLLQLAGQLERAAPWQQRRPAIWAGNARP</sequence>
<dbReference type="AlphaFoldDB" id="A8GL13"/>
<accession>A8GL13</accession>
<dbReference type="SUPFAM" id="SSF75304">
    <property type="entry name" value="Amidase signature (AS) enzymes"/>
    <property type="match status" value="1"/>
</dbReference>
<name>A8GL13_SERP5</name>
<evidence type="ECO:0000259" key="2">
    <source>
        <dbReference type="Pfam" id="PF01425"/>
    </source>
</evidence>
<dbReference type="InterPro" id="IPR023631">
    <property type="entry name" value="Amidase_dom"/>
</dbReference>
<dbReference type="GO" id="GO:0004040">
    <property type="term" value="F:amidase activity"/>
    <property type="evidence" value="ECO:0007669"/>
    <property type="project" value="UniProtKB-EC"/>
</dbReference>
<dbReference type="EMBL" id="CP000826">
    <property type="protein sequence ID" value="ABV43803.1"/>
    <property type="molecule type" value="Genomic_DNA"/>
</dbReference>
<dbReference type="PROSITE" id="PS00571">
    <property type="entry name" value="AMIDASES"/>
    <property type="match status" value="1"/>
</dbReference>
<dbReference type="InterPro" id="IPR036928">
    <property type="entry name" value="AS_sf"/>
</dbReference>
<dbReference type="eggNOG" id="COG0154">
    <property type="taxonomic scope" value="Bacteria"/>
</dbReference>
<dbReference type="PANTHER" id="PTHR11895:SF7">
    <property type="entry name" value="GLUTAMYL-TRNA(GLN) AMIDOTRANSFERASE SUBUNIT A, MITOCHONDRIAL"/>
    <property type="match status" value="1"/>
</dbReference>
<dbReference type="Gene3D" id="3.90.1300.10">
    <property type="entry name" value="Amidase signature (AS) domain"/>
    <property type="match status" value="1"/>
</dbReference>
<protein>
    <submittedName>
        <fullName evidence="3">Amidase</fullName>
        <ecNumber evidence="3">3.5.1.4</ecNumber>
    </submittedName>
</protein>
<dbReference type="STRING" id="399741.Spro_4710"/>
<keyword evidence="3" id="KW-0378">Hydrolase</keyword>
<comment type="similarity">
    <text evidence="1">Belongs to the amidase family.</text>
</comment>
<dbReference type="KEGG" id="spe:Spro_4710"/>
<evidence type="ECO:0000256" key="1">
    <source>
        <dbReference type="ARBA" id="ARBA00009199"/>
    </source>
</evidence>
<dbReference type="InterPro" id="IPR000120">
    <property type="entry name" value="Amidase"/>
</dbReference>
<proteinExistence type="inferred from homology"/>
<dbReference type="Pfam" id="PF01425">
    <property type="entry name" value="Amidase"/>
    <property type="match status" value="1"/>
</dbReference>
<dbReference type="EC" id="3.5.1.4" evidence="3"/>